<dbReference type="Gene3D" id="3.40.50.300">
    <property type="entry name" value="P-loop containing nucleotide triphosphate hydrolases"/>
    <property type="match status" value="2"/>
</dbReference>
<proteinExistence type="predicted"/>
<dbReference type="PROSITE" id="PS50893">
    <property type="entry name" value="ABC_TRANSPORTER_2"/>
    <property type="match status" value="2"/>
</dbReference>
<feature type="transmembrane region" description="Helical" evidence="10">
    <location>
        <begin position="981"/>
        <end position="1003"/>
    </location>
</feature>
<keyword evidence="5" id="KW-0547">Nucleotide-binding</keyword>
<protein>
    <submittedName>
        <fullName evidence="13">Multidrug resistance-associated ABC transporter</fullName>
    </submittedName>
</protein>
<keyword evidence="4" id="KW-0677">Repeat</keyword>
<feature type="domain" description="ABC transmembrane type-1" evidence="12">
    <location>
        <begin position="309"/>
        <end position="605"/>
    </location>
</feature>
<sequence length="1508" mass="165479">MDVVGGGVHDVLRTALQSQHASHLPLPVAVTSAAIALALVHVGYGLYHSRRTSKLTPKAAGFDSSTSGGLAGSISRHVNRVGGPAIFVHKLLRFTASTALLVLVVITAARHGWSTLDRVLLEALAFVTVLAAASVLVSAKTYRLLSPYGTVFAFAVFASYAYRDIWPLMTFTLHPRDSAEGPILWVKVGLSMWTGLLGPLLEPFPYIPVFPERPGNKPSPEQTTSAVSLIIWTFLDPLVWRAYRVPHLSHDQLPPLADYDEAEYLIQQNFGHLDPFSGAKKKGSLLWPILKIIRIPMIYQTICGLILPIFRLAGPIGVNRLLNYLETSGENAVVRPWVWICVITIGPIGDTLLKELSLFFSTRSLIRVEAILTTLIFDHALRLRVKAEVDAKPEQTDASTGQKSGEQPKAREKAASVTGKLMNMATSDMNNITGGRNFLSLFIGTPLGIISSMWFLYALFGWSSLVGLAVMLILFFVPGRITAAMSVAQKEKMKATDSRVQLVTESLGVLRMIKLFGWETRVEQEVAVKRESELKWVWRSIILSLSTFNFNRMIPLIQMIVTYAVYALVQKRTLTASIVFSSISVFGSMRIQFHFISQMAPVLVTAYVSIGRLRDFLWDTELLDSFDEKDTAPHAAVSAAHERDIGFGRSVFAWSADAASSGSAQPSFRLRIQDDVVFKHGCLNLVIGPTGSGKTSVLMALLGEMHRVPLNGEAWANLPRENGVAYAAQESWVLSDTIKENILFGSQYDEDRYKKVIHQCALTTDLALFDAGDETQVGERGITLSGGQKARVTLARAVYSSAEILLLDDVIAALDAHTARWVVDKCFRGDLMKSRTIILVTHNLALTAPLAKFVVSLGPNGSIQSKGTVVDVLGATPGLAEEVAHEAEALELDASESETKDADPADTKDGKLIVPEEIAIGRVNRSSYKLYVGGMGGLLFWAAYVGTEGMAAFCTLVSQWWLGWWATQYAFRDPEDVDVPYYLGVYSLLFLLIAVFQFGQSFVDAIGRIKASRVIHEKLMSSVFGSTFRWLDVTPTSRILTRCTQDMQAVDAAVPAALYVVVAVTIQLIARLAVLVLYAPIFLLPAAVVIMFGLWLGTVYIKVQLSVKREMSNRKAPVLDLYGSAIHGLVSIRAYAAQGAFREQLLKRVNEYTRAGRTFWLLNRWIAVRLDSLSAIFSASIATYFVYYSTMDSSAIGFMLVNATSFTNIVLNLVHWGNQLEVAANSLERLSQYVEAPQEPRDGTPPPAHWPSSGSLSVERLSASYTFDGPKILQDLTFNIKSGEHIGVVGRTGAGKSTLTLALLRCIHTQGLFVYDGVRTDSIPLDSLRSSITIIPQSPELMGGTLRHNLDPFAQHDDATLNDALRSAGLFSLQQASDENRITLDTNVAGGGANLSVGQRQIIALARAIVRQSKLLILDEATSAIDYETDAVIQQSLRKELRSDVTVITVAHRLQTIMDYDKIMVLDAGRLVEFDTPRALLQKKDGLLYALVEQSADKDLLYIAAQGR</sequence>
<evidence type="ECO:0000259" key="11">
    <source>
        <dbReference type="PROSITE" id="PS50893"/>
    </source>
</evidence>
<dbReference type="CDD" id="cd03250">
    <property type="entry name" value="ABCC_MRP_domain1"/>
    <property type="match status" value="1"/>
</dbReference>
<dbReference type="SMART" id="SM00382">
    <property type="entry name" value="AAA"/>
    <property type="match status" value="2"/>
</dbReference>
<dbReference type="CDD" id="cd18596">
    <property type="entry name" value="ABC_6TM_VMR1_D1_like"/>
    <property type="match status" value="1"/>
</dbReference>
<dbReference type="InterPro" id="IPR017871">
    <property type="entry name" value="ABC_transporter-like_CS"/>
</dbReference>
<keyword evidence="8 10" id="KW-0472">Membrane</keyword>
<evidence type="ECO:0000256" key="2">
    <source>
        <dbReference type="ARBA" id="ARBA00022448"/>
    </source>
</evidence>
<keyword evidence="6" id="KW-0067">ATP-binding</keyword>
<feature type="transmembrane region" description="Helical" evidence="10">
    <location>
        <begin position="91"/>
        <end position="113"/>
    </location>
</feature>
<evidence type="ECO:0000256" key="4">
    <source>
        <dbReference type="ARBA" id="ARBA00022737"/>
    </source>
</evidence>
<dbReference type="OrthoDB" id="2790148at2759"/>
<evidence type="ECO:0000256" key="1">
    <source>
        <dbReference type="ARBA" id="ARBA00004141"/>
    </source>
</evidence>
<keyword evidence="14" id="KW-1185">Reference proteome</keyword>
<dbReference type="EMBL" id="BPQB01000116">
    <property type="protein sequence ID" value="GJE99674.1"/>
    <property type="molecule type" value="Genomic_DNA"/>
</dbReference>
<dbReference type="InterPro" id="IPR011527">
    <property type="entry name" value="ABC1_TM_dom"/>
</dbReference>
<dbReference type="Pfam" id="PF00005">
    <property type="entry name" value="ABC_tran"/>
    <property type="match status" value="2"/>
</dbReference>
<feature type="compositionally biased region" description="Polar residues" evidence="9">
    <location>
        <begin position="396"/>
        <end position="405"/>
    </location>
</feature>
<dbReference type="InterPro" id="IPR003593">
    <property type="entry name" value="AAA+_ATPase"/>
</dbReference>
<dbReference type="InterPro" id="IPR003439">
    <property type="entry name" value="ABC_transporter-like_ATP-bd"/>
</dbReference>
<feature type="transmembrane region" description="Helical" evidence="10">
    <location>
        <begin position="144"/>
        <end position="162"/>
    </location>
</feature>
<feature type="domain" description="ABC transporter" evidence="11">
    <location>
        <begin position="640"/>
        <end position="885"/>
    </location>
</feature>
<feature type="transmembrane region" description="Helical" evidence="10">
    <location>
        <begin position="466"/>
        <end position="488"/>
    </location>
</feature>
<dbReference type="CDD" id="cd03244">
    <property type="entry name" value="ABCC_MRP_domain2"/>
    <property type="match status" value="1"/>
</dbReference>
<dbReference type="InterPro" id="IPR027417">
    <property type="entry name" value="P-loop_NTPase"/>
</dbReference>
<dbReference type="GO" id="GO:0016020">
    <property type="term" value="C:membrane"/>
    <property type="evidence" value="ECO:0007669"/>
    <property type="project" value="UniProtKB-SubCell"/>
</dbReference>
<dbReference type="GO" id="GO:0005524">
    <property type="term" value="F:ATP binding"/>
    <property type="evidence" value="ECO:0007669"/>
    <property type="project" value="UniProtKB-KW"/>
</dbReference>
<dbReference type="Pfam" id="PF00664">
    <property type="entry name" value="ABC_membrane"/>
    <property type="match status" value="2"/>
</dbReference>
<dbReference type="GO" id="GO:0016887">
    <property type="term" value="F:ATP hydrolysis activity"/>
    <property type="evidence" value="ECO:0007669"/>
    <property type="project" value="InterPro"/>
</dbReference>
<evidence type="ECO:0000256" key="10">
    <source>
        <dbReference type="SAM" id="Phobius"/>
    </source>
</evidence>
<dbReference type="PROSITE" id="PS00211">
    <property type="entry name" value="ABC_TRANSPORTER_1"/>
    <property type="match status" value="1"/>
</dbReference>
<dbReference type="SUPFAM" id="SSF90123">
    <property type="entry name" value="ABC transporter transmembrane region"/>
    <property type="match status" value="2"/>
</dbReference>
<dbReference type="Proteomes" id="UP000703269">
    <property type="component" value="Unassembled WGS sequence"/>
</dbReference>
<evidence type="ECO:0000256" key="9">
    <source>
        <dbReference type="SAM" id="MobiDB-lite"/>
    </source>
</evidence>
<feature type="transmembrane region" description="Helical" evidence="10">
    <location>
        <begin position="938"/>
        <end position="961"/>
    </location>
</feature>
<feature type="transmembrane region" description="Helical" evidence="10">
    <location>
        <begin position="438"/>
        <end position="460"/>
    </location>
</feature>
<dbReference type="FunFam" id="3.40.50.300:FF:000838">
    <property type="entry name" value="ABC multidrug transporter (Eurofung)"/>
    <property type="match status" value="1"/>
</dbReference>
<evidence type="ECO:0000256" key="6">
    <source>
        <dbReference type="ARBA" id="ARBA00022840"/>
    </source>
</evidence>
<gene>
    <name evidence="13" type="ORF">PsYK624_159450</name>
</gene>
<dbReference type="PANTHER" id="PTHR24223:SF356">
    <property type="entry name" value="ATP-BINDING CASSETTE TRANSPORTER ABC4"/>
    <property type="match status" value="1"/>
</dbReference>
<dbReference type="PANTHER" id="PTHR24223">
    <property type="entry name" value="ATP-BINDING CASSETTE SUB-FAMILY C"/>
    <property type="match status" value="1"/>
</dbReference>
<dbReference type="CDD" id="cd18604">
    <property type="entry name" value="ABC_6TM_VMR1_D2_like"/>
    <property type="match status" value="1"/>
</dbReference>
<evidence type="ECO:0000256" key="7">
    <source>
        <dbReference type="ARBA" id="ARBA00022989"/>
    </source>
</evidence>
<name>A0A9P3GSN4_9APHY</name>
<feature type="region of interest" description="Disordered" evidence="9">
    <location>
        <begin position="393"/>
        <end position="412"/>
    </location>
</feature>
<organism evidence="13 14">
    <name type="scientific">Phanerochaete sordida</name>
    <dbReference type="NCBI Taxonomy" id="48140"/>
    <lineage>
        <taxon>Eukaryota</taxon>
        <taxon>Fungi</taxon>
        <taxon>Dikarya</taxon>
        <taxon>Basidiomycota</taxon>
        <taxon>Agaricomycotina</taxon>
        <taxon>Agaricomycetes</taxon>
        <taxon>Polyporales</taxon>
        <taxon>Phanerochaetaceae</taxon>
        <taxon>Phanerochaete</taxon>
    </lineage>
</organism>
<reference evidence="13 14" key="1">
    <citation type="submission" date="2021-08" db="EMBL/GenBank/DDBJ databases">
        <title>Draft Genome Sequence of Phanerochaete sordida strain YK-624.</title>
        <authorList>
            <person name="Mori T."/>
            <person name="Dohra H."/>
            <person name="Suzuki T."/>
            <person name="Kawagishi H."/>
            <person name="Hirai H."/>
        </authorList>
    </citation>
    <scope>NUCLEOTIDE SEQUENCE [LARGE SCALE GENOMIC DNA]</scope>
    <source>
        <strain evidence="13 14">YK-624</strain>
    </source>
</reference>
<feature type="domain" description="ABC transporter" evidence="11">
    <location>
        <begin position="1256"/>
        <end position="1493"/>
    </location>
</feature>
<evidence type="ECO:0000256" key="8">
    <source>
        <dbReference type="ARBA" id="ARBA00023136"/>
    </source>
</evidence>
<keyword evidence="7 10" id="KW-1133">Transmembrane helix</keyword>
<accession>A0A9P3GSN4</accession>
<comment type="caution">
    <text evidence="13">The sequence shown here is derived from an EMBL/GenBank/DDBJ whole genome shotgun (WGS) entry which is preliminary data.</text>
</comment>
<dbReference type="FunFam" id="1.20.1560.10:FF:000013">
    <property type="entry name" value="ABC transporter C family member 2"/>
    <property type="match status" value="1"/>
</dbReference>
<feature type="transmembrane region" description="Helical" evidence="10">
    <location>
        <begin position="1076"/>
        <end position="1101"/>
    </location>
</feature>
<dbReference type="Gene3D" id="1.20.1560.10">
    <property type="entry name" value="ABC transporter type 1, transmembrane domain"/>
    <property type="match status" value="2"/>
</dbReference>
<dbReference type="GO" id="GO:0140359">
    <property type="term" value="F:ABC-type transporter activity"/>
    <property type="evidence" value="ECO:0007669"/>
    <property type="project" value="InterPro"/>
</dbReference>
<dbReference type="PROSITE" id="PS50929">
    <property type="entry name" value="ABC_TM1F"/>
    <property type="match status" value="2"/>
</dbReference>
<feature type="transmembrane region" description="Helical" evidence="10">
    <location>
        <begin position="119"/>
        <end position="137"/>
    </location>
</feature>
<feature type="transmembrane region" description="Helical" evidence="10">
    <location>
        <begin position="297"/>
        <end position="316"/>
    </location>
</feature>
<keyword evidence="2" id="KW-0813">Transport</keyword>
<evidence type="ECO:0000313" key="13">
    <source>
        <dbReference type="EMBL" id="GJE99674.1"/>
    </source>
</evidence>
<dbReference type="InterPro" id="IPR050173">
    <property type="entry name" value="ABC_transporter_C-like"/>
</dbReference>
<keyword evidence="3 10" id="KW-0812">Transmembrane</keyword>
<comment type="subcellular location">
    <subcellularLocation>
        <location evidence="1">Membrane</location>
        <topology evidence="1">Multi-pass membrane protein</topology>
    </subcellularLocation>
</comment>
<feature type="transmembrane region" description="Helical" evidence="10">
    <location>
        <begin position="26"/>
        <end position="47"/>
    </location>
</feature>
<evidence type="ECO:0000313" key="14">
    <source>
        <dbReference type="Proteomes" id="UP000703269"/>
    </source>
</evidence>
<evidence type="ECO:0000259" key="12">
    <source>
        <dbReference type="PROSITE" id="PS50929"/>
    </source>
</evidence>
<evidence type="ECO:0000256" key="5">
    <source>
        <dbReference type="ARBA" id="ARBA00022741"/>
    </source>
</evidence>
<feature type="transmembrane region" description="Helical" evidence="10">
    <location>
        <begin position="1052"/>
        <end position="1070"/>
    </location>
</feature>
<feature type="domain" description="ABC transmembrane type-1" evidence="12">
    <location>
        <begin position="951"/>
        <end position="1221"/>
    </location>
</feature>
<dbReference type="InterPro" id="IPR036640">
    <property type="entry name" value="ABC1_TM_sf"/>
</dbReference>
<feature type="transmembrane region" description="Helical" evidence="10">
    <location>
        <begin position="1166"/>
        <end position="1187"/>
    </location>
</feature>
<evidence type="ECO:0000256" key="3">
    <source>
        <dbReference type="ARBA" id="ARBA00022692"/>
    </source>
</evidence>
<dbReference type="SUPFAM" id="SSF52540">
    <property type="entry name" value="P-loop containing nucleoside triphosphate hydrolases"/>
    <property type="match status" value="2"/>
</dbReference>